<keyword evidence="4 5" id="KW-0472">Membrane</keyword>
<dbReference type="Proteomes" id="UP001215151">
    <property type="component" value="Unassembled WGS sequence"/>
</dbReference>
<evidence type="ECO:0000256" key="2">
    <source>
        <dbReference type="ARBA" id="ARBA00022692"/>
    </source>
</evidence>
<comment type="subcellular location">
    <subcellularLocation>
        <location evidence="1">Membrane</location>
        <topology evidence="1">Multi-pass membrane protein</topology>
    </subcellularLocation>
</comment>
<reference evidence="6" key="1">
    <citation type="submission" date="2022-11" db="EMBL/GenBank/DDBJ databases">
        <title>Genome Sequence of Cubamyces cubensis.</title>
        <authorList>
            <person name="Buettner E."/>
        </authorList>
    </citation>
    <scope>NUCLEOTIDE SEQUENCE</scope>
    <source>
        <strain evidence="6">MPL-01</strain>
    </source>
</reference>
<dbReference type="EMBL" id="JAPEVG010000190">
    <property type="protein sequence ID" value="KAJ8474392.1"/>
    <property type="molecule type" value="Genomic_DNA"/>
</dbReference>
<evidence type="ECO:0000256" key="1">
    <source>
        <dbReference type="ARBA" id="ARBA00004141"/>
    </source>
</evidence>
<evidence type="ECO:0000256" key="5">
    <source>
        <dbReference type="SAM" id="Phobius"/>
    </source>
</evidence>
<evidence type="ECO:0008006" key="8">
    <source>
        <dbReference type="Google" id="ProtNLM"/>
    </source>
</evidence>
<dbReference type="GO" id="GO:0016020">
    <property type="term" value="C:membrane"/>
    <property type="evidence" value="ECO:0007669"/>
    <property type="project" value="UniProtKB-SubCell"/>
</dbReference>
<keyword evidence="2 5" id="KW-0812">Transmembrane</keyword>
<evidence type="ECO:0000313" key="6">
    <source>
        <dbReference type="EMBL" id="KAJ8474392.1"/>
    </source>
</evidence>
<dbReference type="CDD" id="cd13965">
    <property type="entry name" value="PT_UbiA_3"/>
    <property type="match status" value="1"/>
</dbReference>
<dbReference type="PANTHER" id="PTHR42723:SF1">
    <property type="entry name" value="CHLOROPHYLL SYNTHASE, CHLOROPLASTIC"/>
    <property type="match status" value="1"/>
</dbReference>
<dbReference type="AlphaFoldDB" id="A0AAD7TT25"/>
<comment type="caution">
    <text evidence="6">The sequence shown here is derived from an EMBL/GenBank/DDBJ whole genome shotgun (WGS) entry which is preliminary data.</text>
</comment>
<evidence type="ECO:0000256" key="4">
    <source>
        <dbReference type="ARBA" id="ARBA00023136"/>
    </source>
</evidence>
<feature type="transmembrane region" description="Helical" evidence="5">
    <location>
        <begin position="278"/>
        <end position="295"/>
    </location>
</feature>
<dbReference type="InterPro" id="IPR000537">
    <property type="entry name" value="UbiA_prenyltransferase"/>
</dbReference>
<gene>
    <name evidence="6" type="ORF">ONZ51_g7250</name>
</gene>
<organism evidence="6 7">
    <name type="scientific">Trametes cubensis</name>
    <dbReference type="NCBI Taxonomy" id="1111947"/>
    <lineage>
        <taxon>Eukaryota</taxon>
        <taxon>Fungi</taxon>
        <taxon>Dikarya</taxon>
        <taxon>Basidiomycota</taxon>
        <taxon>Agaricomycotina</taxon>
        <taxon>Agaricomycetes</taxon>
        <taxon>Polyporales</taxon>
        <taxon>Polyporaceae</taxon>
        <taxon>Trametes</taxon>
    </lineage>
</organism>
<dbReference type="Pfam" id="PF01040">
    <property type="entry name" value="UbiA"/>
    <property type="match status" value="1"/>
</dbReference>
<dbReference type="Gene3D" id="1.10.357.140">
    <property type="entry name" value="UbiA prenyltransferase"/>
    <property type="match status" value="1"/>
</dbReference>
<evidence type="ECO:0000313" key="7">
    <source>
        <dbReference type="Proteomes" id="UP001215151"/>
    </source>
</evidence>
<name>A0AAD7TT25_9APHY</name>
<evidence type="ECO:0000256" key="3">
    <source>
        <dbReference type="ARBA" id="ARBA00022989"/>
    </source>
</evidence>
<protein>
    <recommendedName>
        <fullName evidence="8">Digeranylgeranylglyceryl phosphate synthase</fullName>
    </recommendedName>
</protein>
<feature type="transmembrane region" description="Helical" evidence="5">
    <location>
        <begin position="248"/>
        <end position="266"/>
    </location>
</feature>
<keyword evidence="7" id="KW-1185">Reference proteome</keyword>
<keyword evidence="3 5" id="KW-1133">Transmembrane helix</keyword>
<dbReference type="InterPro" id="IPR050475">
    <property type="entry name" value="Prenyltransferase_related"/>
</dbReference>
<dbReference type="InterPro" id="IPR044878">
    <property type="entry name" value="UbiA_sf"/>
</dbReference>
<dbReference type="PANTHER" id="PTHR42723">
    <property type="entry name" value="CHLOROPHYLL SYNTHASE"/>
    <property type="match status" value="1"/>
</dbReference>
<proteinExistence type="predicted"/>
<accession>A0AAD7TT25</accession>
<dbReference type="GO" id="GO:0016765">
    <property type="term" value="F:transferase activity, transferring alkyl or aryl (other than methyl) groups"/>
    <property type="evidence" value="ECO:0007669"/>
    <property type="project" value="InterPro"/>
</dbReference>
<sequence>MLSSTSPRRQLVKALGTLRHVPYFLHTLFLFTKSDIKTTVFPVTSLAIASAPIDNVFRLPHVIFWVWFHVLQFDLSNQTADPEEDALNKRDRPIPAQRITLANARLLRWLIVPVCWRLSGLYSVQTVFASIANVALTIIYDDLGAANGHWAVRNVVNGLGFASFEVGATLIAGSDPRQLDKVAMCSILASVGIFATTIHTQDFKDVEGDRAVGRRTIPIVFGEAAKYTVLFPLLAWSVGLSVFWVLDYATAAVFTALATYVGVLYLRAKTVSEYQVAFYWYNVWLTAAHALPAYYRMFSEVS</sequence>